<dbReference type="GeneID" id="82888124"/>
<evidence type="ECO:0000313" key="6">
    <source>
        <dbReference type="Proteomes" id="UP000319986"/>
    </source>
</evidence>
<name>A0A0X2NJF8_9CORY</name>
<reference evidence="3 5" key="3">
    <citation type="journal article" date="2018" name="Nat. Biotechnol.">
        <title>A standardized bacterial taxonomy based on genome phylogeny substantially revises the tree of life.</title>
        <authorList>
            <person name="Parks D.H."/>
            <person name="Chuvochina M."/>
            <person name="Waite D.W."/>
            <person name="Rinke C."/>
            <person name="Skarshewski A."/>
            <person name="Chaumeil P.A."/>
            <person name="Hugenholtz P."/>
        </authorList>
    </citation>
    <scope>NUCLEOTIDE SEQUENCE [LARGE SCALE GENOMIC DNA]</scope>
    <source>
        <strain evidence="3">UBA9851</strain>
    </source>
</reference>
<reference evidence="4" key="2">
    <citation type="submission" date="2015-11" db="EMBL/GenBank/DDBJ databases">
        <authorList>
            <person name="Dugat-Bony E."/>
        </authorList>
    </citation>
    <scope>NUCLEOTIDE SEQUENCE [LARGE SCALE GENOMIC DNA]</scope>
    <source>
        <strain evidence="4">Mu292</strain>
    </source>
</reference>
<protein>
    <submittedName>
        <fullName evidence="1">Uncharacterized protein</fullName>
    </submittedName>
</protein>
<evidence type="ECO:0000313" key="5">
    <source>
        <dbReference type="Proteomes" id="UP000260925"/>
    </source>
</evidence>
<dbReference type="EMBL" id="BJNT01000015">
    <property type="protein sequence ID" value="GEC86684.1"/>
    <property type="molecule type" value="Genomic_DNA"/>
</dbReference>
<evidence type="ECO:0000313" key="1">
    <source>
        <dbReference type="EMBL" id="CUU65625.1"/>
    </source>
</evidence>
<dbReference type="EMBL" id="FAUH01000005">
    <property type="protein sequence ID" value="CUU65625.1"/>
    <property type="molecule type" value="Genomic_DNA"/>
</dbReference>
<evidence type="ECO:0000313" key="3">
    <source>
        <dbReference type="EMBL" id="HAF72332.1"/>
    </source>
</evidence>
<keyword evidence="4" id="KW-1185">Reference proteome</keyword>
<dbReference type="EMBL" id="DMDD01000111">
    <property type="protein sequence ID" value="HAF72332.1"/>
    <property type="molecule type" value="Genomic_DNA"/>
</dbReference>
<dbReference type="AlphaFoldDB" id="A0A0X2NJF8"/>
<dbReference type="Proteomes" id="UP000182498">
    <property type="component" value="Unassembled WGS sequence"/>
</dbReference>
<accession>A0A0X2NJF8</accession>
<organism evidence="1 4">
    <name type="scientific">Corynebacterium variabile</name>
    <dbReference type="NCBI Taxonomy" id="1727"/>
    <lineage>
        <taxon>Bacteria</taxon>
        <taxon>Bacillati</taxon>
        <taxon>Actinomycetota</taxon>
        <taxon>Actinomycetes</taxon>
        <taxon>Mycobacteriales</taxon>
        <taxon>Corynebacteriaceae</taxon>
        <taxon>Corynebacterium</taxon>
    </lineage>
</organism>
<dbReference type="Proteomes" id="UP000319986">
    <property type="component" value="Unassembled WGS sequence"/>
</dbReference>
<reference evidence="2 6" key="4">
    <citation type="submission" date="2019-06" db="EMBL/GenBank/DDBJ databases">
        <title>Whole genome shotgun sequence of Corynebacterium variabile NBRC 15286.</title>
        <authorList>
            <person name="Hosoyama A."/>
            <person name="Uohara A."/>
            <person name="Ohji S."/>
            <person name="Ichikawa N."/>
        </authorList>
    </citation>
    <scope>NUCLEOTIDE SEQUENCE [LARGE SCALE GENOMIC DNA]</scope>
    <source>
        <strain evidence="2 6">NBRC 15286</strain>
    </source>
</reference>
<gene>
    <name evidence="2" type="ORF">CVA01_19980</name>
    <name evidence="1" type="ORF">CVAR292_00955</name>
    <name evidence="3" type="ORF">DCL06_04880</name>
</gene>
<reference evidence="1" key="1">
    <citation type="submission" date="2015-11" db="EMBL/GenBank/DDBJ databases">
        <authorList>
            <person name="Zhang Y."/>
            <person name="Guo Z."/>
        </authorList>
    </citation>
    <scope>NUCLEOTIDE SEQUENCE [LARGE SCALE GENOMIC DNA]</scope>
    <source>
        <strain evidence="1">Mu292</strain>
    </source>
</reference>
<sequence length="79" mass="7691">MEPFSQLLSDLGDLKDILLGVLAGNGGDVLSTEGSLAGSSGAGEIAGSGVGSVMGSLGIDEDTVGRIPTSWPDLITAGS</sequence>
<dbReference type="Proteomes" id="UP000260925">
    <property type="component" value="Unassembled WGS sequence"/>
</dbReference>
<proteinExistence type="predicted"/>
<evidence type="ECO:0000313" key="2">
    <source>
        <dbReference type="EMBL" id="GEC86684.1"/>
    </source>
</evidence>
<dbReference type="RefSeq" id="WP_014009361.1">
    <property type="nucleotide sequence ID" value="NZ_BJNT01000015.1"/>
</dbReference>
<evidence type="ECO:0000313" key="4">
    <source>
        <dbReference type="Proteomes" id="UP000182498"/>
    </source>
</evidence>